<dbReference type="SUPFAM" id="SSF46785">
    <property type="entry name" value="Winged helix' DNA-binding domain"/>
    <property type="match status" value="1"/>
</dbReference>
<feature type="domain" description="HTH iclR-type" evidence="1">
    <location>
        <begin position="4"/>
        <end position="65"/>
    </location>
</feature>
<proteinExistence type="predicted"/>
<dbReference type="EMBL" id="BAAAZN010000002">
    <property type="protein sequence ID" value="GAA3529315.1"/>
    <property type="molecule type" value="Genomic_DNA"/>
</dbReference>
<dbReference type="Proteomes" id="UP001500689">
    <property type="component" value="Unassembled WGS sequence"/>
</dbReference>
<dbReference type="InterPro" id="IPR050707">
    <property type="entry name" value="HTH_MetabolicPath_Reg"/>
</dbReference>
<accession>A0ABP6V6C8</accession>
<protein>
    <recommendedName>
        <fullName evidence="1">HTH iclR-type domain-containing protein</fullName>
    </recommendedName>
</protein>
<dbReference type="RefSeq" id="WP_344855838.1">
    <property type="nucleotide sequence ID" value="NZ_BAAAZN010000002.1"/>
</dbReference>
<evidence type="ECO:0000313" key="2">
    <source>
        <dbReference type="EMBL" id="GAA3529315.1"/>
    </source>
</evidence>
<dbReference type="Gene3D" id="1.10.10.10">
    <property type="entry name" value="Winged helix-like DNA-binding domain superfamily/Winged helix DNA-binding domain"/>
    <property type="match status" value="1"/>
</dbReference>
<gene>
    <name evidence="2" type="ORF">GCM10022222_10350</name>
</gene>
<name>A0ABP6V6C8_9PSEU</name>
<reference evidence="3" key="1">
    <citation type="journal article" date="2019" name="Int. J. Syst. Evol. Microbiol.">
        <title>The Global Catalogue of Microorganisms (GCM) 10K type strain sequencing project: providing services to taxonomists for standard genome sequencing and annotation.</title>
        <authorList>
            <consortium name="The Broad Institute Genomics Platform"/>
            <consortium name="The Broad Institute Genome Sequencing Center for Infectious Disease"/>
            <person name="Wu L."/>
            <person name="Ma J."/>
        </authorList>
    </citation>
    <scope>NUCLEOTIDE SEQUENCE [LARGE SCALE GENOMIC DNA]</scope>
    <source>
        <strain evidence="3">JCM 16898</strain>
    </source>
</reference>
<dbReference type="SUPFAM" id="SSF55781">
    <property type="entry name" value="GAF domain-like"/>
    <property type="match status" value="1"/>
</dbReference>
<dbReference type="Pfam" id="PF09339">
    <property type="entry name" value="HTH_IclR"/>
    <property type="match status" value="1"/>
</dbReference>
<evidence type="ECO:0000313" key="3">
    <source>
        <dbReference type="Proteomes" id="UP001500689"/>
    </source>
</evidence>
<sequence>MSPRSVVARVLSVLDAVERAPGALQVTQIAERTGLPIATAWRMVRELTEWGGLEQQADGRYRLATRVWAIGSSAPCVRRIQRDTFRHLRDLADTTGRTAYLSVLDQGAALVVSLAQVGRGTPEVHEGRRLRPGESSAAELFRAFDGPPELERDLLVHKDPAGHSSMSAGIADPTGAVVASLTLTGGPGHTWTRLRPALTEAARTVRFSLYRDELLV</sequence>
<dbReference type="InterPro" id="IPR036388">
    <property type="entry name" value="WH-like_DNA-bd_sf"/>
</dbReference>
<dbReference type="InterPro" id="IPR036390">
    <property type="entry name" value="WH_DNA-bd_sf"/>
</dbReference>
<keyword evidence="3" id="KW-1185">Reference proteome</keyword>
<dbReference type="PROSITE" id="PS51077">
    <property type="entry name" value="HTH_ICLR"/>
    <property type="match status" value="1"/>
</dbReference>
<dbReference type="SMART" id="SM00346">
    <property type="entry name" value="HTH_ICLR"/>
    <property type="match status" value="1"/>
</dbReference>
<dbReference type="InterPro" id="IPR005471">
    <property type="entry name" value="Tscrpt_reg_IclR_N"/>
</dbReference>
<organism evidence="2 3">
    <name type="scientific">Amycolatopsis ultiminotia</name>
    <dbReference type="NCBI Taxonomy" id="543629"/>
    <lineage>
        <taxon>Bacteria</taxon>
        <taxon>Bacillati</taxon>
        <taxon>Actinomycetota</taxon>
        <taxon>Actinomycetes</taxon>
        <taxon>Pseudonocardiales</taxon>
        <taxon>Pseudonocardiaceae</taxon>
        <taxon>Amycolatopsis</taxon>
    </lineage>
</organism>
<dbReference type="PANTHER" id="PTHR30136">
    <property type="entry name" value="HELIX-TURN-HELIX TRANSCRIPTIONAL REGULATOR, ICLR FAMILY"/>
    <property type="match status" value="1"/>
</dbReference>
<dbReference type="PANTHER" id="PTHR30136:SF24">
    <property type="entry name" value="HTH-TYPE TRANSCRIPTIONAL REPRESSOR ALLR"/>
    <property type="match status" value="1"/>
</dbReference>
<comment type="caution">
    <text evidence="2">The sequence shown here is derived from an EMBL/GenBank/DDBJ whole genome shotgun (WGS) entry which is preliminary data.</text>
</comment>
<evidence type="ECO:0000259" key="1">
    <source>
        <dbReference type="PROSITE" id="PS51077"/>
    </source>
</evidence>